<dbReference type="EMBL" id="JBHUEY010000001">
    <property type="protein sequence ID" value="MFD1784395.1"/>
    <property type="molecule type" value="Genomic_DNA"/>
</dbReference>
<name>A0ABW4N2T2_9CAUL</name>
<evidence type="ECO:0000313" key="1">
    <source>
        <dbReference type="EMBL" id="MFD1784395.1"/>
    </source>
</evidence>
<keyword evidence="2" id="KW-1185">Reference proteome</keyword>
<protein>
    <recommendedName>
        <fullName evidence="3">DUF4164 domain-containing protein</fullName>
    </recommendedName>
</protein>
<evidence type="ECO:0000313" key="2">
    <source>
        <dbReference type="Proteomes" id="UP001597237"/>
    </source>
</evidence>
<dbReference type="Proteomes" id="UP001597237">
    <property type="component" value="Unassembled WGS sequence"/>
</dbReference>
<dbReference type="RefSeq" id="WP_377283657.1">
    <property type="nucleotide sequence ID" value="NZ_JBHRSI010000009.1"/>
</dbReference>
<evidence type="ECO:0008006" key="3">
    <source>
        <dbReference type="Google" id="ProtNLM"/>
    </source>
</evidence>
<gene>
    <name evidence="1" type="ORF">ACFSC0_13390</name>
</gene>
<comment type="caution">
    <text evidence="1">The sequence shown here is derived from an EMBL/GenBank/DDBJ whole genome shotgun (WGS) entry which is preliminary data.</text>
</comment>
<reference evidence="2" key="1">
    <citation type="journal article" date="2019" name="Int. J. Syst. Evol. Microbiol.">
        <title>The Global Catalogue of Microorganisms (GCM) 10K type strain sequencing project: providing services to taxonomists for standard genome sequencing and annotation.</title>
        <authorList>
            <consortium name="The Broad Institute Genomics Platform"/>
            <consortium name="The Broad Institute Genome Sequencing Center for Infectious Disease"/>
            <person name="Wu L."/>
            <person name="Ma J."/>
        </authorList>
    </citation>
    <scope>NUCLEOTIDE SEQUENCE [LARGE SCALE GENOMIC DNA]</scope>
    <source>
        <strain evidence="2">DFY28</strain>
    </source>
</reference>
<accession>A0ABW4N2T2</accession>
<organism evidence="1 2">
    <name type="scientific">Phenylobacterium terrae</name>
    <dbReference type="NCBI Taxonomy" id="2665495"/>
    <lineage>
        <taxon>Bacteria</taxon>
        <taxon>Pseudomonadati</taxon>
        <taxon>Pseudomonadota</taxon>
        <taxon>Alphaproteobacteria</taxon>
        <taxon>Caulobacterales</taxon>
        <taxon>Caulobacteraceae</taxon>
        <taxon>Phenylobacterium</taxon>
    </lineage>
</organism>
<sequence>MSPSLSVVADNGAALIKGEANLSERIRRLQNEAKNLAREHILSLEAALVEVERLAGEIADGGDAYPVGIREIARRLAEESETRVQAMEAILRRN</sequence>
<proteinExistence type="predicted"/>